<keyword evidence="1" id="KW-0946">Virion</keyword>
<evidence type="ECO:0000313" key="1">
    <source>
        <dbReference type="EMBL" id="ADO17237.1"/>
    </source>
</evidence>
<dbReference type="GO" id="GO:0019031">
    <property type="term" value="C:viral envelope"/>
    <property type="evidence" value="ECO:0007669"/>
    <property type="project" value="UniProtKB-KW"/>
</dbReference>
<proteinExistence type="predicted"/>
<name>E2FM33_HV1</name>
<gene>
    <name evidence="1" type="primary">env</name>
</gene>
<keyword evidence="1" id="KW-0261">Viral envelope protein</keyword>
<sequence length="46" mass="5283">SFDIDEGKKQKQQKDYALLYKLDIVQISDNNNGNNSVNNSYRLTSC</sequence>
<organismHost>
    <name type="scientific">Homo sapiens</name>
    <name type="common">Human</name>
    <dbReference type="NCBI Taxonomy" id="9606"/>
</organismHost>
<feature type="non-terminal residue" evidence="1">
    <location>
        <position position="1"/>
    </location>
</feature>
<dbReference type="Gene3D" id="3.10.20.10">
    <property type="match status" value="1"/>
</dbReference>
<organism evidence="1">
    <name type="scientific">Human immunodeficiency virus type 1</name>
    <name type="common">HIV-1</name>
    <dbReference type="NCBI Taxonomy" id="11676"/>
    <lineage>
        <taxon>Viruses</taxon>
        <taxon>Riboviria</taxon>
        <taxon>Pararnavirae</taxon>
        <taxon>Artverviricota</taxon>
        <taxon>Revtraviricetes</taxon>
        <taxon>Ortervirales</taxon>
        <taxon>Retroviridae</taxon>
        <taxon>Orthoretrovirinae</taxon>
        <taxon>Lentivirus</taxon>
        <taxon>Lentivirus humimdef1</taxon>
    </lineage>
</organism>
<reference evidence="1" key="1">
    <citation type="journal article" date="2010" name="J. Infect. Dis.">
        <title>Improved prediction of HIV?1 coreceptor usage with sequence information from the second hypervariable loop of gp120.</title>
        <authorList>
            <person name="Thielen A."/>
            <person name="Sichtig N."/>
            <person name="Kaiser R."/>
            <person name="Lam J."/>
            <person name="Harrigan P.R."/>
            <person name="Lengauer T."/>
        </authorList>
    </citation>
    <scope>NUCLEOTIDE SEQUENCE</scope>
    <source>
        <strain evidence="1">5469</strain>
    </source>
</reference>
<feature type="non-terminal residue" evidence="1">
    <location>
        <position position="46"/>
    </location>
</feature>
<protein>
    <submittedName>
        <fullName evidence="1">Envelope glycoprotein</fullName>
    </submittedName>
</protein>
<dbReference type="EMBL" id="HM176723">
    <property type="protein sequence ID" value="ADO17237.1"/>
    <property type="molecule type" value="Genomic_RNA"/>
</dbReference>
<accession>E2FM33</accession>